<evidence type="ECO:0000313" key="2">
    <source>
        <dbReference type="EMBL" id="MCZ8513548.1"/>
    </source>
</evidence>
<keyword evidence="1" id="KW-0694">RNA-binding</keyword>
<organism evidence="2 3">
    <name type="scientific">Paenibacillus gyeongsangnamensis</name>
    <dbReference type="NCBI Taxonomy" id="3388067"/>
    <lineage>
        <taxon>Bacteria</taxon>
        <taxon>Bacillati</taxon>
        <taxon>Bacillota</taxon>
        <taxon>Bacilli</taxon>
        <taxon>Bacillales</taxon>
        <taxon>Paenibacillaceae</taxon>
        <taxon>Paenibacillus</taxon>
    </lineage>
</organism>
<dbReference type="RefSeq" id="WP_269882067.1">
    <property type="nucleotide sequence ID" value="NZ_JAQAGZ010000008.1"/>
</dbReference>
<keyword evidence="1" id="KW-0804">Transcription</keyword>
<dbReference type="SUPFAM" id="SSF110391">
    <property type="entry name" value="GlpP-like"/>
    <property type="match status" value="1"/>
</dbReference>
<dbReference type="PANTHER" id="PTHR35787:SF1">
    <property type="entry name" value="GLYCEROL UPTAKE OPERON ANTITERMINATOR REGULATORY PROTEIN"/>
    <property type="match status" value="1"/>
</dbReference>
<comment type="caution">
    <text evidence="2">The sequence shown here is derived from an EMBL/GenBank/DDBJ whole genome shotgun (WGS) entry which is preliminary data.</text>
</comment>
<keyword evidence="1" id="KW-0805">Transcription regulation</keyword>
<sequence>MRGDAQKNGGEALPGFHGQKVLPAVRRMKDLEYLLGTSYTWLVLLESHISQLNSISQLARQHRKQLLVHVDLIQGLKNDDYAIEFLCQTVKPAGIISTRSSAVATAKKHKTAAIQRHFMLDSLALDMSYKLSDKTRPDYIELMPGVMPQIIAEMSQRLDIPILAGGLIRTIEETELALRAGAVAVTTSRRELWDAYRP</sequence>
<gene>
    <name evidence="2" type="ORF">O9H85_14110</name>
</gene>
<name>A0ABT4Q9J4_9BACL</name>
<dbReference type="Proteomes" id="UP001527882">
    <property type="component" value="Unassembled WGS sequence"/>
</dbReference>
<keyword evidence="1" id="KW-0319">Glycerol metabolism</keyword>
<dbReference type="InterPro" id="IPR006699">
    <property type="entry name" value="GlpP"/>
</dbReference>
<evidence type="ECO:0000313" key="3">
    <source>
        <dbReference type="Proteomes" id="UP001527882"/>
    </source>
</evidence>
<proteinExistence type="predicted"/>
<dbReference type="InterPro" id="IPR013785">
    <property type="entry name" value="Aldolase_TIM"/>
</dbReference>
<accession>A0ABT4Q9J4</accession>
<reference evidence="2 3" key="1">
    <citation type="submission" date="2022-12" db="EMBL/GenBank/DDBJ databases">
        <title>Draft genome sequence of Paenibacillus sp. dW9.</title>
        <authorList>
            <person name="Choi E.-W."/>
            <person name="Kim D.-U."/>
        </authorList>
    </citation>
    <scope>NUCLEOTIDE SEQUENCE [LARGE SCALE GENOMIC DNA]</scope>
    <source>
        <strain evidence="3">dW9</strain>
    </source>
</reference>
<dbReference type="PIRSF" id="PIRSF016897">
    <property type="entry name" value="GlpP"/>
    <property type="match status" value="1"/>
</dbReference>
<dbReference type="Gene3D" id="3.20.20.70">
    <property type="entry name" value="Aldolase class I"/>
    <property type="match status" value="1"/>
</dbReference>
<dbReference type="Pfam" id="PF04309">
    <property type="entry name" value="G3P_antiterm"/>
    <property type="match status" value="1"/>
</dbReference>
<dbReference type="PANTHER" id="PTHR35787">
    <property type="entry name" value="GLYCEROL UPTAKE OPERON ANTITERMINATOR REGULATORY PROTEIN"/>
    <property type="match status" value="1"/>
</dbReference>
<evidence type="ECO:0000256" key="1">
    <source>
        <dbReference type="PIRNR" id="PIRNR016897"/>
    </source>
</evidence>
<keyword evidence="3" id="KW-1185">Reference proteome</keyword>
<comment type="function">
    <text evidence="1">Regulates expression of the glpD operon. In the presence of glycerol 3-phosphate (G3P) causes antitermination of transcription of glpD at the inverted repeat of the leader region to enhance its transcription. Binds and stabilizes glpD leader mRNA.</text>
</comment>
<dbReference type="EMBL" id="JAQAGZ010000008">
    <property type="protein sequence ID" value="MCZ8513548.1"/>
    <property type="molecule type" value="Genomic_DNA"/>
</dbReference>
<protein>
    <recommendedName>
        <fullName evidence="1">Glycerol uptake operon antiterminator regulatory protein</fullName>
    </recommendedName>
</protein>